<dbReference type="InterPro" id="IPR050155">
    <property type="entry name" value="HAD-like_hydrolase_sf"/>
</dbReference>
<dbReference type="GO" id="GO:0006281">
    <property type="term" value="P:DNA repair"/>
    <property type="evidence" value="ECO:0007669"/>
    <property type="project" value="TreeGrafter"/>
</dbReference>
<dbReference type="AlphaFoldDB" id="A0A1H3KJ19"/>
<dbReference type="InterPro" id="IPR036412">
    <property type="entry name" value="HAD-like_sf"/>
</dbReference>
<evidence type="ECO:0000313" key="2">
    <source>
        <dbReference type="Proteomes" id="UP000199286"/>
    </source>
</evidence>
<reference evidence="1 2" key="1">
    <citation type="submission" date="2016-10" db="EMBL/GenBank/DDBJ databases">
        <authorList>
            <person name="de Groot N.N."/>
        </authorList>
    </citation>
    <scope>NUCLEOTIDE SEQUENCE [LARGE SCALE GENOMIC DNA]</scope>
    <source>
        <strain evidence="1 2">DSM 26880</strain>
    </source>
</reference>
<dbReference type="InterPro" id="IPR041492">
    <property type="entry name" value="HAD_2"/>
</dbReference>
<name>A0A1H3KJ19_9RHOB</name>
<dbReference type="SUPFAM" id="SSF56784">
    <property type="entry name" value="HAD-like"/>
    <property type="match status" value="1"/>
</dbReference>
<dbReference type="NCBIfam" id="TIGR01509">
    <property type="entry name" value="HAD-SF-IA-v3"/>
    <property type="match status" value="1"/>
</dbReference>
<dbReference type="Gene3D" id="3.40.50.1000">
    <property type="entry name" value="HAD superfamily/HAD-like"/>
    <property type="match status" value="1"/>
</dbReference>
<dbReference type="NCBIfam" id="TIGR01549">
    <property type="entry name" value="HAD-SF-IA-v1"/>
    <property type="match status" value="1"/>
</dbReference>
<dbReference type="PANTHER" id="PTHR43434:SF24">
    <property type="entry name" value="HYDROLASE-RELATED"/>
    <property type="match status" value="1"/>
</dbReference>
<dbReference type="RefSeq" id="WP_089883747.1">
    <property type="nucleotide sequence ID" value="NZ_FNPF01000009.1"/>
</dbReference>
<dbReference type="Proteomes" id="UP000199286">
    <property type="component" value="Unassembled WGS sequence"/>
</dbReference>
<dbReference type="InterPro" id="IPR023198">
    <property type="entry name" value="PGP-like_dom2"/>
</dbReference>
<accession>A0A1H3KJ19</accession>
<dbReference type="InterPro" id="IPR006439">
    <property type="entry name" value="HAD-SF_hydro_IA"/>
</dbReference>
<sequence>MIDLKLVIFDVDGTLVDSQADILEAMRTAFAAIDRPAPSREAVLGIVGLSLPQAMGQLVPDATGAEHARLVETYKDRYAALRRTGGPGSSPLYPGMSGLVQALHASDNVLLGIATGKSRRGLDALMDSLGLRRFFVTTQVADDHPSKPHPSMILTALAEAGVEPADAIMVGDTTFDIDMARAARVRAIGVEWGYHDAASLTGADRVVADALALGSAITEMLEIAP</sequence>
<dbReference type="Gene3D" id="1.10.150.240">
    <property type="entry name" value="Putative phosphatase, domain 2"/>
    <property type="match status" value="1"/>
</dbReference>
<gene>
    <name evidence="1" type="ORF">SAMN05444340_109139</name>
</gene>
<evidence type="ECO:0000313" key="1">
    <source>
        <dbReference type="EMBL" id="SDY51638.1"/>
    </source>
</evidence>
<dbReference type="Pfam" id="PF13419">
    <property type="entry name" value="HAD_2"/>
    <property type="match status" value="1"/>
</dbReference>
<dbReference type="OrthoDB" id="9793014at2"/>
<dbReference type="STRING" id="321339.SAMN05444340_109139"/>
<dbReference type="GO" id="GO:0005829">
    <property type="term" value="C:cytosol"/>
    <property type="evidence" value="ECO:0007669"/>
    <property type="project" value="TreeGrafter"/>
</dbReference>
<protein>
    <submittedName>
        <fullName evidence="1">Phosphoglycolate phosphatase</fullName>
    </submittedName>
</protein>
<dbReference type="PANTHER" id="PTHR43434">
    <property type="entry name" value="PHOSPHOGLYCOLATE PHOSPHATASE"/>
    <property type="match status" value="1"/>
</dbReference>
<keyword evidence="2" id="KW-1185">Reference proteome</keyword>
<organism evidence="1 2">
    <name type="scientific">Citreimonas salinaria</name>
    <dbReference type="NCBI Taxonomy" id="321339"/>
    <lineage>
        <taxon>Bacteria</taxon>
        <taxon>Pseudomonadati</taxon>
        <taxon>Pseudomonadota</taxon>
        <taxon>Alphaproteobacteria</taxon>
        <taxon>Rhodobacterales</taxon>
        <taxon>Roseobacteraceae</taxon>
        <taxon>Citreimonas</taxon>
    </lineage>
</organism>
<dbReference type="SFLD" id="SFLDS00003">
    <property type="entry name" value="Haloacid_Dehalogenase"/>
    <property type="match status" value="1"/>
</dbReference>
<dbReference type="EMBL" id="FNPF01000009">
    <property type="protein sequence ID" value="SDY51638.1"/>
    <property type="molecule type" value="Genomic_DNA"/>
</dbReference>
<dbReference type="GO" id="GO:0008967">
    <property type="term" value="F:phosphoglycolate phosphatase activity"/>
    <property type="evidence" value="ECO:0007669"/>
    <property type="project" value="TreeGrafter"/>
</dbReference>
<dbReference type="SFLD" id="SFLDG01135">
    <property type="entry name" value="C1.5.6:_HAD__Beta-PGM__Phospha"/>
    <property type="match status" value="1"/>
</dbReference>
<dbReference type="InterPro" id="IPR023214">
    <property type="entry name" value="HAD_sf"/>
</dbReference>
<proteinExistence type="predicted"/>
<dbReference type="SFLD" id="SFLDG01129">
    <property type="entry name" value="C1.5:_HAD__Beta-PGM__Phosphata"/>
    <property type="match status" value="1"/>
</dbReference>